<dbReference type="RefSeq" id="XP_073778771.1">
    <property type="nucleotide sequence ID" value="XM_073922670.1"/>
</dbReference>
<organism evidence="1 2">
    <name type="scientific">Danio rerio</name>
    <name type="common">Zebrafish</name>
    <name type="synonym">Brachydanio rerio</name>
    <dbReference type="NCBI Taxonomy" id="7955"/>
    <lineage>
        <taxon>Eukaryota</taxon>
        <taxon>Metazoa</taxon>
        <taxon>Chordata</taxon>
        <taxon>Craniata</taxon>
        <taxon>Vertebrata</taxon>
        <taxon>Euteleostomi</taxon>
        <taxon>Actinopterygii</taxon>
        <taxon>Neopterygii</taxon>
        <taxon>Teleostei</taxon>
        <taxon>Ostariophysi</taxon>
        <taxon>Cypriniformes</taxon>
        <taxon>Danionidae</taxon>
        <taxon>Danioninae</taxon>
        <taxon>Danio</taxon>
    </lineage>
</organism>
<evidence type="ECO:0000313" key="1">
    <source>
        <dbReference type="Proteomes" id="UP000000437"/>
    </source>
</evidence>
<name>A0AC58H9V7_DANRE</name>
<accession>A0AC58H9V7</accession>
<proteinExistence type="predicted"/>
<gene>
    <name evidence="2" type="primary">cd80/86</name>
</gene>
<dbReference type="Proteomes" id="UP000000437">
    <property type="component" value="Chromosome 15"/>
</dbReference>
<evidence type="ECO:0000313" key="2">
    <source>
        <dbReference type="RefSeq" id="XP_073778771.1"/>
    </source>
</evidence>
<keyword evidence="1" id="KW-1185">Reference proteome</keyword>
<sequence length="288" mass="32090">MENTACFLLALVVTLVPVSTTLGDNNKPKNISAVVGRSVTFRCPWNLSIPVYRLYIQKLGNQPLFINGFNNGKKLPVSPEYQDRTEVNQAELSMEMTNIKLSDEGSYKCVVFSSTSSRDIFQINLKVTAEFTTPELKSECSENDGAKKGRSCQMSCSAAGGYPVSDVKWLGLNQSRIRVLQNETAENSTSKTWSVNQTINYTCEHPINVSCDIGGSDSHTITICEAESFPLKVIVAIVFVLVFVMLLVLAFFMMLFCRRQRPQPYRADHQVDGAHIPLDDCHSQRQSV</sequence>
<reference evidence="2" key="1">
    <citation type="submission" date="2025-08" db="UniProtKB">
        <authorList>
            <consortium name="RefSeq"/>
        </authorList>
    </citation>
    <scope>IDENTIFICATION</scope>
    <source>
        <strain evidence="2">Tuebingen</strain>
        <tissue evidence="2">Fibroblasts and whole tissue</tissue>
    </source>
</reference>
<protein>
    <submittedName>
        <fullName evidence="2">Cluster of Differentiation 80/86 isoform X1</fullName>
    </submittedName>
</protein>